<evidence type="ECO:0000256" key="5">
    <source>
        <dbReference type="ARBA" id="ARBA00023136"/>
    </source>
</evidence>
<dbReference type="InterPro" id="IPR005226">
    <property type="entry name" value="UPF0014_fam"/>
</dbReference>
<dbReference type="KEGG" id="bse:Bsel_2305"/>
<evidence type="ECO:0000313" key="7">
    <source>
        <dbReference type="EMBL" id="ADH99808.1"/>
    </source>
</evidence>
<feature type="transmembrane region" description="Helical" evidence="6">
    <location>
        <begin position="121"/>
        <end position="141"/>
    </location>
</feature>
<dbReference type="STRING" id="439292.Bsel_2305"/>
<protein>
    <recommendedName>
        <fullName evidence="9">Iron export ABC transporter permease subunit FetB</fullName>
    </recommendedName>
</protein>
<proteinExistence type="inferred from homology"/>
<feature type="transmembrane region" description="Helical" evidence="6">
    <location>
        <begin position="93"/>
        <end position="115"/>
    </location>
</feature>
<dbReference type="PANTHER" id="PTHR30028">
    <property type="entry name" value="UPF0014 INNER MEMBRANE PROTEIN YBBM-RELATED"/>
    <property type="match status" value="1"/>
</dbReference>
<feature type="transmembrane region" description="Helical" evidence="6">
    <location>
        <begin position="191"/>
        <end position="211"/>
    </location>
</feature>
<sequence length="265" mass="29207">MAPEISNVSMFFLIFFVLIPVSLSYFYSLGLGKSIVWSSFRGFIQLLIIGYVLTYLFSLEPIVGISIMLMVMITVASFHASQKGEGIPYIKSTVFIVIAMVELLVLFMWLAFQMVSFEPDQVIPMSGMVIGNSMVAIGLALERMKSEFKEGKGRILAALALGAKPQDASKILVRRVVKAAMIPNVDGLKTIGLVQLPGMMTGLILGGVAPIDAIRYQIVISLSIFASVSLSAMIVTMISYRFFFNDRHQLVTLNDHEEDMKEGQS</sequence>
<organism evidence="7 8">
    <name type="scientific">Bacillus selenitireducens (strain ATCC 700615 / DSM 15326 / MLS10)</name>
    <dbReference type="NCBI Taxonomy" id="439292"/>
    <lineage>
        <taxon>Bacteria</taxon>
        <taxon>Bacillati</taxon>
        <taxon>Bacillota</taxon>
        <taxon>Bacilli</taxon>
        <taxon>Bacillales</taxon>
        <taxon>Bacillaceae</taxon>
        <taxon>Salisediminibacterium</taxon>
    </lineage>
</organism>
<feature type="transmembrane region" description="Helical" evidence="6">
    <location>
        <begin position="39"/>
        <end position="57"/>
    </location>
</feature>
<name>D6XW54_BACIE</name>
<dbReference type="RefSeq" id="WP_013173230.1">
    <property type="nucleotide sequence ID" value="NC_014219.1"/>
</dbReference>
<feature type="transmembrane region" description="Helical" evidence="6">
    <location>
        <begin position="63"/>
        <end position="81"/>
    </location>
</feature>
<keyword evidence="4 6" id="KW-1133">Transmembrane helix</keyword>
<dbReference type="Proteomes" id="UP000000271">
    <property type="component" value="Chromosome"/>
</dbReference>
<evidence type="ECO:0000256" key="2">
    <source>
        <dbReference type="ARBA" id="ARBA00005268"/>
    </source>
</evidence>
<feature type="transmembrane region" description="Helical" evidence="6">
    <location>
        <begin position="6"/>
        <end position="27"/>
    </location>
</feature>
<keyword evidence="5 6" id="KW-0472">Membrane</keyword>
<comment type="similarity">
    <text evidence="2">Belongs to the UPF0014 family.</text>
</comment>
<evidence type="ECO:0000256" key="3">
    <source>
        <dbReference type="ARBA" id="ARBA00022692"/>
    </source>
</evidence>
<keyword evidence="3 6" id="KW-0812">Transmembrane</keyword>
<dbReference type="Pfam" id="PF03649">
    <property type="entry name" value="UPF0014"/>
    <property type="match status" value="1"/>
</dbReference>
<dbReference type="EMBL" id="CP001791">
    <property type="protein sequence ID" value="ADH99808.1"/>
    <property type="molecule type" value="Genomic_DNA"/>
</dbReference>
<dbReference type="PANTHER" id="PTHR30028:SF0">
    <property type="entry name" value="PROTEIN ALUMINUM SENSITIVE 3"/>
    <property type="match status" value="1"/>
</dbReference>
<dbReference type="AlphaFoldDB" id="D6XW54"/>
<evidence type="ECO:0000256" key="4">
    <source>
        <dbReference type="ARBA" id="ARBA00022989"/>
    </source>
</evidence>
<gene>
    <name evidence="7" type="ordered locus">Bsel_2305</name>
</gene>
<keyword evidence="8" id="KW-1185">Reference proteome</keyword>
<reference evidence="7" key="1">
    <citation type="submission" date="2009-10" db="EMBL/GenBank/DDBJ databases">
        <title>Complete sequence of Bacillus selenitireducens MLS10.</title>
        <authorList>
            <consortium name="US DOE Joint Genome Institute"/>
            <person name="Lucas S."/>
            <person name="Copeland A."/>
            <person name="Lapidus A."/>
            <person name="Glavina del Rio T."/>
            <person name="Dalin E."/>
            <person name="Tice H."/>
            <person name="Bruce D."/>
            <person name="Goodwin L."/>
            <person name="Pitluck S."/>
            <person name="Sims D."/>
            <person name="Brettin T."/>
            <person name="Detter J.C."/>
            <person name="Han C."/>
            <person name="Larimer F."/>
            <person name="Land M."/>
            <person name="Hauser L."/>
            <person name="Kyrpides N."/>
            <person name="Ovchinnikova G."/>
            <person name="Stolz J."/>
        </authorList>
    </citation>
    <scope>NUCLEOTIDE SEQUENCE [LARGE SCALE GENOMIC DNA]</scope>
    <source>
        <strain evidence="7">MLS10</strain>
    </source>
</reference>
<accession>D6XW54</accession>
<dbReference type="HOGENOM" id="CLU_076147_1_0_9"/>
<dbReference type="GO" id="GO:0005886">
    <property type="term" value="C:plasma membrane"/>
    <property type="evidence" value="ECO:0007669"/>
    <property type="project" value="TreeGrafter"/>
</dbReference>
<dbReference type="eggNOG" id="COG0390">
    <property type="taxonomic scope" value="Bacteria"/>
</dbReference>
<evidence type="ECO:0000256" key="1">
    <source>
        <dbReference type="ARBA" id="ARBA00004141"/>
    </source>
</evidence>
<evidence type="ECO:0000256" key="6">
    <source>
        <dbReference type="SAM" id="Phobius"/>
    </source>
</evidence>
<feature type="transmembrane region" description="Helical" evidence="6">
    <location>
        <begin position="217"/>
        <end position="240"/>
    </location>
</feature>
<comment type="subcellular location">
    <subcellularLocation>
        <location evidence="1">Membrane</location>
        <topology evidence="1">Multi-pass membrane protein</topology>
    </subcellularLocation>
</comment>
<dbReference type="OrthoDB" id="9791807at2"/>
<evidence type="ECO:0008006" key="9">
    <source>
        <dbReference type="Google" id="ProtNLM"/>
    </source>
</evidence>
<evidence type="ECO:0000313" key="8">
    <source>
        <dbReference type="Proteomes" id="UP000000271"/>
    </source>
</evidence>